<proteinExistence type="predicted"/>
<organism evidence="6 7">
    <name type="scientific">Terrimonas ginsenosidimutans</name>
    <dbReference type="NCBI Taxonomy" id="2908004"/>
    <lineage>
        <taxon>Bacteria</taxon>
        <taxon>Pseudomonadati</taxon>
        <taxon>Bacteroidota</taxon>
        <taxon>Chitinophagia</taxon>
        <taxon>Chitinophagales</taxon>
        <taxon>Chitinophagaceae</taxon>
        <taxon>Terrimonas</taxon>
    </lineage>
</organism>
<keyword evidence="1" id="KW-0805">Transcription regulation</keyword>
<dbReference type="PRINTS" id="PR00032">
    <property type="entry name" value="HTHARAC"/>
</dbReference>
<dbReference type="PANTHER" id="PTHR43280">
    <property type="entry name" value="ARAC-FAMILY TRANSCRIPTIONAL REGULATOR"/>
    <property type="match status" value="1"/>
</dbReference>
<keyword evidence="3" id="KW-0804">Transcription</keyword>
<comment type="caution">
    <text evidence="6">The sequence shown here is derived from an EMBL/GenBank/DDBJ whole genome shotgun (WGS) entry which is preliminary data.</text>
</comment>
<evidence type="ECO:0000313" key="7">
    <source>
        <dbReference type="Proteomes" id="UP001165367"/>
    </source>
</evidence>
<dbReference type="Gene3D" id="1.10.10.60">
    <property type="entry name" value="Homeodomain-like"/>
    <property type="match status" value="1"/>
</dbReference>
<protein>
    <submittedName>
        <fullName evidence="6">Helix-turn-helix domain-containing protein</fullName>
    </submittedName>
</protein>
<evidence type="ECO:0000259" key="5">
    <source>
        <dbReference type="PROSITE" id="PS01124"/>
    </source>
</evidence>
<dbReference type="Pfam" id="PF12833">
    <property type="entry name" value="HTH_18"/>
    <property type="match status" value="1"/>
</dbReference>
<accession>A0ABS9KP72</accession>
<keyword evidence="2" id="KW-0238">DNA-binding</keyword>
<evidence type="ECO:0000256" key="2">
    <source>
        <dbReference type="ARBA" id="ARBA00023125"/>
    </source>
</evidence>
<evidence type="ECO:0000256" key="3">
    <source>
        <dbReference type="ARBA" id="ARBA00023163"/>
    </source>
</evidence>
<evidence type="ECO:0000256" key="4">
    <source>
        <dbReference type="SAM" id="MobiDB-lite"/>
    </source>
</evidence>
<dbReference type="EMBL" id="JAKLTR010000003">
    <property type="protein sequence ID" value="MCG2614123.1"/>
    <property type="molecule type" value="Genomic_DNA"/>
</dbReference>
<evidence type="ECO:0000256" key="1">
    <source>
        <dbReference type="ARBA" id="ARBA00023015"/>
    </source>
</evidence>
<dbReference type="InterPro" id="IPR020449">
    <property type="entry name" value="Tscrpt_reg_AraC-type_HTH"/>
</dbReference>
<dbReference type="InterPro" id="IPR009057">
    <property type="entry name" value="Homeodomain-like_sf"/>
</dbReference>
<sequence length="285" mass="32572">MPRKQSIPQHRMTSHSPHGIFMRNLKNEDFPPPENVSRPHRDDHFLFIFQECGENQLVVDSQTVNARGRKVLCILPGQVHHVTKFDPIDAWFVAVATTLVPEHVRTLLQQTAQPLQAADVNDRWAVKLNTAVSLLQLHLEDPSFTQDSFPMIKAATESVLSIFAAIYREQPVQAAAKEGRAAEITRKFKTLLQQQYRVVKSPAAYAAMLNVSPAYLNEVVSNTTGMPVSKWIHQEILLEAKRLLFYTEFTVREIAYELGYEDHTYFTRLFSKQEGISPSKYRLAR</sequence>
<dbReference type="SUPFAM" id="SSF51215">
    <property type="entry name" value="Regulatory protein AraC"/>
    <property type="match status" value="1"/>
</dbReference>
<dbReference type="InterPro" id="IPR018060">
    <property type="entry name" value="HTH_AraC"/>
</dbReference>
<dbReference type="InterPro" id="IPR037923">
    <property type="entry name" value="HTH-like"/>
</dbReference>
<dbReference type="SUPFAM" id="SSF46689">
    <property type="entry name" value="Homeodomain-like"/>
    <property type="match status" value="1"/>
</dbReference>
<dbReference type="PANTHER" id="PTHR43280:SF32">
    <property type="entry name" value="TRANSCRIPTIONAL REGULATORY PROTEIN"/>
    <property type="match status" value="1"/>
</dbReference>
<feature type="domain" description="HTH araC/xylS-type" evidence="5">
    <location>
        <begin position="186"/>
        <end position="284"/>
    </location>
</feature>
<reference evidence="6" key="1">
    <citation type="submission" date="2022-01" db="EMBL/GenBank/DDBJ databases">
        <authorList>
            <person name="Jo J.-H."/>
            <person name="Im W.-T."/>
        </authorList>
    </citation>
    <scope>NUCLEOTIDE SEQUENCE</scope>
    <source>
        <strain evidence="6">NA20</strain>
    </source>
</reference>
<keyword evidence="7" id="KW-1185">Reference proteome</keyword>
<name>A0ABS9KP72_9BACT</name>
<dbReference type="SMART" id="SM00342">
    <property type="entry name" value="HTH_ARAC"/>
    <property type="match status" value="1"/>
</dbReference>
<feature type="region of interest" description="Disordered" evidence="4">
    <location>
        <begin position="1"/>
        <end position="29"/>
    </location>
</feature>
<evidence type="ECO:0000313" key="6">
    <source>
        <dbReference type="EMBL" id="MCG2614123.1"/>
    </source>
</evidence>
<dbReference type="Proteomes" id="UP001165367">
    <property type="component" value="Unassembled WGS sequence"/>
</dbReference>
<gene>
    <name evidence="6" type="ORF">LZZ85_07515</name>
</gene>
<dbReference type="PROSITE" id="PS01124">
    <property type="entry name" value="HTH_ARAC_FAMILY_2"/>
    <property type="match status" value="1"/>
</dbReference>
<dbReference type="RefSeq" id="WP_237870228.1">
    <property type="nucleotide sequence ID" value="NZ_JAKLTR010000003.1"/>
</dbReference>